<gene>
    <name evidence="2" type="ORF">AZI98_10075</name>
</gene>
<keyword evidence="1" id="KW-1133">Transmembrane helix</keyword>
<feature type="transmembrane region" description="Helical" evidence="1">
    <location>
        <begin position="119"/>
        <end position="145"/>
    </location>
</feature>
<keyword evidence="3" id="KW-1185">Reference proteome</keyword>
<dbReference type="RefSeq" id="WP_063388149.1">
    <property type="nucleotide sequence ID" value="NZ_LWBR01000024.1"/>
</dbReference>
<keyword evidence="1" id="KW-0812">Transmembrane</keyword>
<protein>
    <submittedName>
        <fullName evidence="2">Uncharacterized protein</fullName>
    </submittedName>
</protein>
<feature type="transmembrane region" description="Helical" evidence="1">
    <location>
        <begin position="251"/>
        <end position="276"/>
    </location>
</feature>
<dbReference type="Proteomes" id="UP000076476">
    <property type="component" value="Unassembled WGS sequence"/>
</dbReference>
<evidence type="ECO:0000313" key="2">
    <source>
        <dbReference type="EMBL" id="KZN96390.1"/>
    </source>
</evidence>
<feature type="transmembrane region" description="Helical" evidence="1">
    <location>
        <begin position="436"/>
        <end position="454"/>
    </location>
</feature>
<feature type="transmembrane region" description="Helical" evidence="1">
    <location>
        <begin position="45"/>
        <end position="68"/>
    </location>
</feature>
<keyword evidence="1" id="KW-0472">Membrane</keyword>
<feature type="transmembrane region" description="Helical" evidence="1">
    <location>
        <begin position="191"/>
        <end position="208"/>
    </location>
</feature>
<name>A0A165XT64_9BACI</name>
<accession>A0A165XT64</accession>
<evidence type="ECO:0000313" key="3">
    <source>
        <dbReference type="Proteomes" id="UP000076476"/>
    </source>
</evidence>
<reference evidence="2 3" key="1">
    <citation type="submission" date="2016-04" db="EMBL/GenBank/DDBJ databases">
        <title>Draft genome sequence of Aeribacillus pallidus 8m3 from petroleum reservoir.</title>
        <authorList>
            <person name="Poltaraus A.B."/>
            <person name="Nazina T.N."/>
            <person name="Tourova T.P."/>
            <person name="Malakho S.M."/>
            <person name="Korshunova A.V."/>
            <person name="Sokolova D.S."/>
        </authorList>
    </citation>
    <scope>NUCLEOTIDE SEQUENCE [LARGE SCALE GENOMIC DNA]</scope>
    <source>
        <strain evidence="2 3">8m3</strain>
    </source>
</reference>
<feature type="transmembrane region" description="Helical" evidence="1">
    <location>
        <begin position="401"/>
        <end position="424"/>
    </location>
</feature>
<dbReference type="AlphaFoldDB" id="A0A165XT64"/>
<comment type="caution">
    <text evidence="2">The sequence shown here is derived from an EMBL/GenBank/DDBJ whole genome shotgun (WGS) entry which is preliminary data.</text>
</comment>
<proteinExistence type="predicted"/>
<evidence type="ECO:0000256" key="1">
    <source>
        <dbReference type="SAM" id="Phobius"/>
    </source>
</evidence>
<feature type="transmembrane region" description="Helical" evidence="1">
    <location>
        <begin position="297"/>
        <end position="326"/>
    </location>
</feature>
<feature type="transmembrane region" description="Helical" evidence="1">
    <location>
        <begin position="338"/>
        <end position="360"/>
    </location>
</feature>
<feature type="transmembrane region" description="Helical" evidence="1">
    <location>
        <begin position="372"/>
        <end position="395"/>
    </location>
</feature>
<dbReference type="EMBL" id="LWBR01000024">
    <property type="protein sequence ID" value="KZN96390.1"/>
    <property type="molecule type" value="Genomic_DNA"/>
</dbReference>
<feature type="transmembrane region" description="Helical" evidence="1">
    <location>
        <begin position="466"/>
        <end position="485"/>
    </location>
</feature>
<sequence length="500" mass="58940">MYLKLCYLLTNKIIKVFINRLFYLSDGIGLKSNIFNPILQILKRYAVFVCLAAYIFWFVLAVLFQILFHHISLPIKTLNLLIILYILQLCIIQAGSGVSDEIRNFAIESRFSADIKKKLIITNEFLGFFLIWLFLLLMSLPFFIVQTYYNSYAGFVFLLQIFSFLFFYGFVLAFIKFLLFVFKRSYPFGSNRFIISFIYLLLCLFINGKKEDLEFFVGSAVRYFIHGDFADFVIKFVPTEVNLYELRIHGWLFWLGIVLIGICLFFFHKACDYLFIEKQVIRSFSKYHLPKKKSLYIFFNYIRSNGIINSHFFVTYTLTVLLFLFAESLPIRVNDISLFTVFLFISLFMNHNHSNIILLCKRHKLSIIQTSVMFSYILWVQYFIVVILLISAKLISADLAALSFILLGFAFIFSSLIIYCTFIYQFEKYFIDEKAFEKLGGILIVLFFAFVASIKSLLRLIGLNNLFFGEMLSLICVCTILFLIFHKIDRIRVFFYERFH</sequence>
<feature type="transmembrane region" description="Helical" evidence="1">
    <location>
        <begin position="80"/>
        <end position="98"/>
    </location>
</feature>
<feature type="transmembrane region" description="Helical" evidence="1">
    <location>
        <begin position="157"/>
        <end position="179"/>
    </location>
</feature>
<dbReference type="STRING" id="33936.AZI98_10075"/>
<organism evidence="2 3">
    <name type="scientific">Aeribacillus pallidus</name>
    <dbReference type="NCBI Taxonomy" id="33936"/>
    <lineage>
        <taxon>Bacteria</taxon>
        <taxon>Bacillati</taxon>
        <taxon>Bacillota</taxon>
        <taxon>Bacilli</taxon>
        <taxon>Bacillales</taxon>
        <taxon>Bacillaceae</taxon>
        <taxon>Aeribacillus</taxon>
    </lineage>
</organism>
<dbReference type="OrthoDB" id="2941773at2"/>